<feature type="region of interest" description="Disordered" evidence="3">
    <location>
        <begin position="451"/>
        <end position="505"/>
    </location>
</feature>
<dbReference type="Gene3D" id="2.20.70.30">
    <property type="entry name" value="Nascent polypeptide-associated complex domain"/>
    <property type="match status" value="1"/>
</dbReference>
<dbReference type="PROSITE" id="PS51151">
    <property type="entry name" value="NAC_AB"/>
    <property type="match status" value="1"/>
</dbReference>
<accession>M8CBV3</accession>
<protein>
    <recommendedName>
        <fullName evidence="2">Nascent polypeptide-associated complex subunit beta</fullName>
    </recommendedName>
</protein>
<reference evidence="4" key="1">
    <citation type="submission" date="2015-06" db="UniProtKB">
        <authorList>
            <consortium name="EnsemblPlants"/>
        </authorList>
    </citation>
    <scope>IDENTIFICATION</scope>
</reference>
<dbReference type="SMART" id="SM01407">
    <property type="entry name" value="NAC"/>
    <property type="match status" value="1"/>
</dbReference>
<feature type="compositionally biased region" description="Pro residues" evidence="3">
    <location>
        <begin position="30"/>
        <end position="41"/>
    </location>
</feature>
<feature type="compositionally biased region" description="Basic residues" evidence="3">
    <location>
        <begin position="342"/>
        <end position="351"/>
    </location>
</feature>
<dbReference type="CDD" id="cd22055">
    <property type="entry name" value="NAC_BTF3"/>
    <property type="match status" value="1"/>
</dbReference>
<comment type="subunit">
    <text evidence="2">Part of the nascent polypeptide-associated complex (NAC).</text>
</comment>
<dbReference type="AlphaFoldDB" id="M8CBV3"/>
<dbReference type="InterPro" id="IPR038187">
    <property type="entry name" value="NAC_A/B_dom_sf"/>
</dbReference>
<dbReference type="EnsemblPlants" id="EMT24592">
    <property type="protein sequence ID" value="EMT24592"/>
    <property type="gene ID" value="F775_00197"/>
</dbReference>
<comment type="similarity">
    <text evidence="1 2">Belongs to the NAC-beta family.</text>
</comment>
<dbReference type="Pfam" id="PF01849">
    <property type="entry name" value="NAC"/>
    <property type="match status" value="1"/>
</dbReference>
<name>M8CBV3_AEGTA</name>
<dbReference type="InterPro" id="IPR002715">
    <property type="entry name" value="Nas_poly-pep-assoc_cplx_dom"/>
</dbReference>
<feature type="region of interest" description="Disordered" evidence="3">
    <location>
        <begin position="24"/>
        <end position="48"/>
    </location>
</feature>
<dbReference type="FunFam" id="2.20.70.30:FF:000001">
    <property type="entry name" value="Transcription factor BTF3 homolog"/>
    <property type="match status" value="1"/>
</dbReference>
<dbReference type="InterPro" id="IPR039370">
    <property type="entry name" value="BTF3"/>
</dbReference>
<proteinExistence type="inferred from homology"/>
<dbReference type="PANTHER" id="PTHR10351">
    <property type="entry name" value="TRANSCRIPTION FACTOR BTF3 FAMILY MEMBER"/>
    <property type="match status" value="1"/>
</dbReference>
<organism evidence="4">
    <name type="scientific">Aegilops tauschii</name>
    <name type="common">Tausch's goatgrass</name>
    <name type="synonym">Aegilops squarrosa</name>
    <dbReference type="NCBI Taxonomy" id="37682"/>
    <lineage>
        <taxon>Eukaryota</taxon>
        <taxon>Viridiplantae</taxon>
        <taxon>Streptophyta</taxon>
        <taxon>Embryophyta</taxon>
        <taxon>Tracheophyta</taxon>
        <taxon>Spermatophyta</taxon>
        <taxon>Magnoliopsida</taxon>
        <taxon>Liliopsida</taxon>
        <taxon>Poales</taxon>
        <taxon>Poaceae</taxon>
        <taxon>BOP clade</taxon>
        <taxon>Pooideae</taxon>
        <taxon>Triticodae</taxon>
        <taxon>Triticeae</taxon>
        <taxon>Triticinae</taxon>
        <taxon>Aegilops</taxon>
    </lineage>
</organism>
<evidence type="ECO:0000256" key="2">
    <source>
        <dbReference type="RuleBase" id="RU361272"/>
    </source>
</evidence>
<evidence type="ECO:0000256" key="3">
    <source>
        <dbReference type="SAM" id="MobiDB-lite"/>
    </source>
</evidence>
<feature type="region of interest" description="Disordered" evidence="3">
    <location>
        <begin position="336"/>
        <end position="355"/>
    </location>
</feature>
<evidence type="ECO:0000313" key="4">
    <source>
        <dbReference type="EnsemblPlants" id="EMT24592"/>
    </source>
</evidence>
<keyword evidence="2" id="KW-0804">Transcription</keyword>
<feature type="compositionally biased region" description="Basic and acidic residues" evidence="3">
    <location>
        <begin position="485"/>
        <end position="505"/>
    </location>
</feature>
<evidence type="ECO:0000256" key="1">
    <source>
        <dbReference type="ARBA" id="ARBA00005296"/>
    </source>
</evidence>
<dbReference type="ExpressionAtlas" id="M8CBV3">
    <property type="expression patterns" value="baseline"/>
</dbReference>
<keyword evidence="2" id="KW-0805">Transcription regulation</keyword>
<sequence>MGALGPDTHQLYLQLQLLSGQDASKAQPPFFHPTPTPPPHAPGSSSSYVAGAHGPVDDFVYGLVPGAGNGTLAPGEGSPMLGHSAFLENDQFVDGLEDPLALMSGDELSAFLSDEAGGVPPEFLARSLAAFAGQDNVIQCLNIASGLAEKTALDVAYRIRWLSDLKKKNLGQEKSAVANVTKGKGTKVANKKNNKHPLSKEALDSRSVEDIIRDNNRLMDKIEEILRTGEVNNCPDYFYHVKMNMDAMQNKVKDLASVMLGLAVGDEEWEDVLKDRHDTPPYLFTLVCKAPKCQGFLCLPSAPAAVNLAFRGLRVMEARCIPMNVDKLKKMAGAVRTGGKGSVRRKKKAVHKTTTTDDKRLQSTLKRVGVNTIPGIEEVNIFKDDVVIQFQNPKVQASIAANTWVVSGTPQTKKLQDLLPTIINQLGNSMITGPDNLDNLRRLAEQFQKQMPGGEAGGASIGAAQDDDDDVPELVPGETFEEAAEEKKEPEAKKEAEPEEKKESS</sequence>